<evidence type="ECO:0000313" key="6">
    <source>
        <dbReference type="EMBL" id="KAG7529038.1"/>
    </source>
</evidence>
<keyword evidence="1" id="KW-0808">Transferase</keyword>
<comment type="caution">
    <text evidence="6">The sequence shown here is derived from an EMBL/GenBank/DDBJ whole genome shotgun (WGS) entry which is preliminary data.</text>
</comment>
<dbReference type="FunFam" id="3.40.50.2000:FF:000009">
    <property type="entry name" value="Sterol 3-beta-glucosyltransferase UGT80A2"/>
    <property type="match status" value="1"/>
</dbReference>
<feature type="domain" description="Erythromycin biosynthesis protein CIII-like C-terminal" evidence="5">
    <location>
        <begin position="390"/>
        <end position="488"/>
    </location>
</feature>
<protein>
    <recommendedName>
        <fullName evidence="8">Glycosyltransferase family 28 N-terminal domain-containing protein</fullName>
    </recommendedName>
</protein>
<proteinExistence type="predicted"/>
<dbReference type="CDD" id="cd03784">
    <property type="entry name" value="GT1_Gtf-like"/>
    <property type="match status" value="1"/>
</dbReference>
<accession>A0A8K0JGP6</accession>
<reference evidence="6" key="1">
    <citation type="submission" date="2020-04" db="EMBL/GenBank/DDBJ databases">
        <title>Analysis of mating type loci in Filobasidium floriforme.</title>
        <authorList>
            <person name="Nowrousian M."/>
        </authorList>
    </citation>
    <scope>NUCLEOTIDE SEQUENCE</scope>
    <source>
        <strain evidence="6">CBS 6242</strain>
    </source>
</reference>
<dbReference type="AlphaFoldDB" id="A0A8K0JGP6"/>
<gene>
    <name evidence="6" type="ORF">FFLO_05800</name>
</gene>
<dbReference type="SUPFAM" id="SSF53756">
    <property type="entry name" value="UDP-Glycosyltransferase/glycogen phosphorylase"/>
    <property type="match status" value="1"/>
</dbReference>
<keyword evidence="2" id="KW-0175">Coiled coil</keyword>
<dbReference type="GO" id="GO:0016906">
    <property type="term" value="F:sterol 3-beta-glucosyltransferase activity"/>
    <property type="evidence" value="ECO:0007669"/>
    <property type="project" value="UniProtKB-ARBA"/>
</dbReference>
<name>A0A8K0JGP6_9TREE</name>
<dbReference type="EMBL" id="JABELV010000158">
    <property type="protein sequence ID" value="KAG7529038.1"/>
    <property type="molecule type" value="Genomic_DNA"/>
</dbReference>
<dbReference type="PANTHER" id="PTHR48050:SF13">
    <property type="entry name" value="STEROL 3-BETA-GLUCOSYLTRANSFERASE UGT80A2"/>
    <property type="match status" value="1"/>
</dbReference>
<dbReference type="Pfam" id="PF06722">
    <property type="entry name" value="EryCIII-like_C"/>
    <property type="match status" value="1"/>
</dbReference>
<evidence type="ECO:0000256" key="1">
    <source>
        <dbReference type="ARBA" id="ARBA00022679"/>
    </source>
</evidence>
<evidence type="ECO:0000313" key="7">
    <source>
        <dbReference type="Proteomes" id="UP000812966"/>
    </source>
</evidence>
<sequence length="808" mass="88190">MVSTPAASDDEDDRLEPGFEDPSKFTAEGDGAQTSADVTQDGRIDMVLNLKKALPDLPTDYAISVEDEYADPNPDRNVPCLNIVIFVVGSRGDVQPYLSLALNLILSDSRHRVRICTHGVFKDFVLGTGKKFFDIGGSPKDLMAYMVKNPGLLPGRESLINGDIPKKQKMVKEMLHRFLRSIYYPDEQTGRSFAADAIIANPPSFAHVHIAEMTGLPLVISFTMPWSPTGEFNHPLVNVKSSDAPNRLTNYLSYGLAEIMTWQGLGPTINKFRRKELLLNELQNGEGPGLADRLKIPHIYCWSPTVIPKPKDWKAHIDIAGYFFLQDGGEFEPEPELAKFLASGPTPIYIGFGSIVVDDPAKLTATIFEAVERTGVRALVSAGWSDIGGDNVPEDVFILGNVPHDWLFADGRVSAVCHHGGAGTTAIGLKNGVPTIVVPFFGDQPFQGAMVARAGAGPEPIPFKKFNADTLTEAIITALSPEVKEAAGRFGEQIRSENGEEAAVHSFHNFLPLLNMRCDLEPSRVALWSSKEHALRLSGLAAYTLIDAGLLSWEDLRPHRVREYVPATNDLYPLAGGVNAVLRTVATGVVGTAELFYRPRQGLQKLTTFQLTGMVGIVELNILAGLQTMPKFWGSTVRHREPTGALDGFAEGAKSFAYGFGDGFGGLVYKPVLGGKKDGWVGAGKGLLQGIGDMYVKPAAGALALVAQPTKGILTAMGKAKRKANDPLVRPRQETSREAFNRSTLEERQAILKAFEIAVKDTVERKKRLKAKAQQLFEQERLAIEEVQREKKAAIEAEKEAKKRIDKV</sequence>
<dbReference type="InterPro" id="IPR050426">
    <property type="entry name" value="Glycosyltransferase_28"/>
</dbReference>
<evidence type="ECO:0000256" key="3">
    <source>
        <dbReference type="SAM" id="MobiDB-lite"/>
    </source>
</evidence>
<feature type="region of interest" description="Disordered" evidence="3">
    <location>
        <begin position="1"/>
        <end position="38"/>
    </location>
</feature>
<dbReference type="InterPro" id="IPR010610">
    <property type="entry name" value="EryCIII-like_C"/>
</dbReference>
<dbReference type="Proteomes" id="UP000812966">
    <property type="component" value="Unassembled WGS sequence"/>
</dbReference>
<evidence type="ECO:0000259" key="5">
    <source>
        <dbReference type="Pfam" id="PF06722"/>
    </source>
</evidence>
<keyword evidence="7" id="KW-1185">Reference proteome</keyword>
<evidence type="ECO:0000259" key="4">
    <source>
        <dbReference type="Pfam" id="PF03033"/>
    </source>
</evidence>
<organism evidence="6 7">
    <name type="scientific">Filobasidium floriforme</name>
    <dbReference type="NCBI Taxonomy" id="5210"/>
    <lineage>
        <taxon>Eukaryota</taxon>
        <taxon>Fungi</taxon>
        <taxon>Dikarya</taxon>
        <taxon>Basidiomycota</taxon>
        <taxon>Agaricomycotina</taxon>
        <taxon>Tremellomycetes</taxon>
        <taxon>Filobasidiales</taxon>
        <taxon>Filobasidiaceae</taxon>
        <taxon>Filobasidium</taxon>
    </lineage>
</organism>
<dbReference type="Pfam" id="PF03033">
    <property type="entry name" value="Glyco_transf_28"/>
    <property type="match status" value="1"/>
</dbReference>
<feature type="domain" description="Glycosyltransferase family 28 N-terminal" evidence="4">
    <location>
        <begin position="83"/>
        <end position="230"/>
    </location>
</feature>
<dbReference type="OrthoDB" id="5835829at2759"/>
<dbReference type="InterPro" id="IPR002213">
    <property type="entry name" value="UDP_glucos_trans"/>
</dbReference>
<dbReference type="Gene3D" id="3.40.50.2000">
    <property type="entry name" value="Glycogen Phosphorylase B"/>
    <property type="match status" value="2"/>
</dbReference>
<evidence type="ECO:0000256" key="2">
    <source>
        <dbReference type="SAM" id="Coils"/>
    </source>
</evidence>
<feature type="coiled-coil region" evidence="2">
    <location>
        <begin position="752"/>
        <end position="804"/>
    </location>
</feature>
<evidence type="ECO:0008006" key="8">
    <source>
        <dbReference type="Google" id="ProtNLM"/>
    </source>
</evidence>
<dbReference type="GO" id="GO:0005975">
    <property type="term" value="P:carbohydrate metabolic process"/>
    <property type="evidence" value="ECO:0007669"/>
    <property type="project" value="InterPro"/>
</dbReference>
<dbReference type="InterPro" id="IPR004276">
    <property type="entry name" value="GlycoTrans_28_N"/>
</dbReference>
<dbReference type="PANTHER" id="PTHR48050">
    <property type="entry name" value="STEROL 3-BETA-GLUCOSYLTRANSFERASE"/>
    <property type="match status" value="1"/>
</dbReference>